<dbReference type="EMBL" id="LHXK01000020">
    <property type="protein sequence ID" value="KXA89855.1"/>
    <property type="molecule type" value="Genomic_DNA"/>
</dbReference>
<dbReference type="Gene3D" id="2.170.190.11">
    <property type="entry name" value="Molybdopterin biosynthesis moea protein, domain 3"/>
    <property type="match status" value="1"/>
</dbReference>
<comment type="pathway">
    <text evidence="1">Cofactor biosynthesis; molybdopterin biosynthesis.</text>
</comment>
<dbReference type="SUPFAM" id="SSF63882">
    <property type="entry name" value="MoeA N-terminal region -like"/>
    <property type="match status" value="1"/>
</dbReference>
<comment type="caution">
    <text evidence="4">The sequence shown here is derived from an EMBL/GenBank/DDBJ whole genome shotgun (WGS) entry which is preliminary data.</text>
</comment>
<dbReference type="NCBIfam" id="TIGR00177">
    <property type="entry name" value="molyb_syn"/>
    <property type="match status" value="1"/>
</dbReference>
<dbReference type="Gene3D" id="2.40.340.10">
    <property type="entry name" value="MoeA, C-terminal, domain IV"/>
    <property type="match status" value="1"/>
</dbReference>
<feature type="domain" description="MoaB/Mog" evidence="3">
    <location>
        <begin position="170"/>
        <end position="306"/>
    </location>
</feature>
<protein>
    <recommendedName>
        <fullName evidence="3">MoaB/Mog domain-containing protein</fullName>
    </recommendedName>
</protein>
<gene>
    <name evidence="4" type="ORF">AKJ61_02000</name>
</gene>
<dbReference type="InterPro" id="IPR038987">
    <property type="entry name" value="MoeA-like"/>
</dbReference>
<dbReference type="CDD" id="cd00887">
    <property type="entry name" value="MoeA"/>
    <property type="match status" value="1"/>
</dbReference>
<dbReference type="GO" id="GO:0006777">
    <property type="term" value="P:Mo-molybdopterin cofactor biosynthetic process"/>
    <property type="evidence" value="ECO:0007669"/>
    <property type="project" value="UniProtKB-KW"/>
</dbReference>
<dbReference type="InterPro" id="IPR036425">
    <property type="entry name" value="MoaB/Mog-like_dom_sf"/>
</dbReference>
<evidence type="ECO:0000313" key="4">
    <source>
        <dbReference type="EMBL" id="KXA89855.1"/>
    </source>
</evidence>
<dbReference type="Pfam" id="PF03454">
    <property type="entry name" value="MoeA_C"/>
    <property type="match status" value="1"/>
</dbReference>
<dbReference type="InterPro" id="IPR005110">
    <property type="entry name" value="MoeA_linker/N"/>
</dbReference>
<evidence type="ECO:0000313" key="5">
    <source>
        <dbReference type="Proteomes" id="UP000070184"/>
    </source>
</evidence>
<evidence type="ECO:0000256" key="2">
    <source>
        <dbReference type="ARBA" id="ARBA00023150"/>
    </source>
</evidence>
<dbReference type="InterPro" id="IPR005111">
    <property type="entry name" value="MoeA_C_domain_IV"/>
</dbReference>
<dbReference type="FunFam" id="2.170.190.11:FF:000001">
    <property type="entry name" value="Molybdopterin molybdenumtransferase"/>
    <property type="match status" value="1"/>
</dbReference>
<proteinExistence type="predicted"/>
<reference evidence="4 5" key="1">
    <citation type="journal article" date="2016" name="Sci. Rep.">
        <title>Metabolic traits of an uncultured archaeal lineage -MSBL1- from brine pools of the Red Sea.</title>
        <authorList>
            <person name="Mwirichia R."/>
            <person name="Alam I."/>
            <person name="Rashid M."/>
            <person name="Vinu M."/>
            <person name="Ba-Alawi W."/>
            <person name="Anthony Kamau A."/>
            <person name="Kamanda Ngugi D."/>
            <person name="Goker M."/>
            <person name="Klenk H.P."/>
            <person name="Bajic V."/>
            <person name="Stingl U."/>
        </authorList>
    </citation>
    <scope>NUCLEOTIDE SEQUENCE [LARGE SCALE GENOMIC DNA]</scope>
    <source>
        <strain evidence="4">SCGC-AAA259B11</strain>
    </source>
</reference>
<dbReference type="GO" id="GO:0005737">
    <property type="term" value="C:cytoplasm"/>
    <property type="evidence" value="ECO:0007669"/>
    <property type="project" value="TreeGrafter"/>
</dbReference>
<accession>A0A133U6P8</accession>
<dbReference type="SUPFAM" id="SSF53218">
    <property type="entry name" value="Molybdenum cofactor biosynthesis proteins"/>
    <property type="match status" value="1"/>
</dbReference>
<dbReference type="InterPro" id="IPR036688">
    <property type="entry name" value="MoeA_C_domain_IV_sf"/>
</dbReference>
<dbReference type="NCBIfam" id="NF045515">
    <property type="entry name" value="Glp_gephyrin"/>
    <property type="match status" value="1"/>
</dbReference>
<name>A0A133U6P8_9EURY</name>
<dbReference type="Gene3D" id="3.40.980.10">
    <property type="entry name" value="MoaB/Mog-like domain"/>
    <property type="match status" value="1"/>
</dbReference>
<keyword evidence="5" id="KW-1185">Reference proteome</keyword>
<dbReference type="GO" id="GO:0061599">
    <property type="term" value="F:molybdopterin molybdotransferase activity"/>
    <property type="evidence" value="ECO:0007669"/>
    <property type="project" value="TreeGrafter"/>
</dbReference>
<dbReference type="InterPro" id="IPR036135">
    <property type="entry name" value="MoeA_linker/N_sf"/>
</dbReference>
<dbReference type="PANTHER" id="PTHR10192">
    <property type="entry name" value="MOLYBDOPTERIN BIOSYNTHESIS PROTEIN"/>
    <property type="match status" value="1"/>
</dbReference>
<evidence type="ECO:0000259" key="3">
    <source>
        <dbReference type="SMART" id="SM00852"/>
    </source>
</evidence>
<organism evidence="4 5">
    <name type="scientific">candidate division MSBL1 archaeon SCGC-AAA259B11</name>
    <dbReference type="NCBI Taxonomy" id="1698260"/>
    <lineage>
        <taxon>Archaea</taxon>
        <taxon>Methanobacteriati</taxon>
        <taxon>Methanobacteriota</taxon>
        <taxon>candidate division MSBL1</taxon>
    </lineage>
</organism>
<keyword evidence="2" id="KW-0501">Molybdenum cofactor biosynthesis</keyword>
<dbReference type="PANTHER" id="PTHR10192:SF5">
    <property type="entry name" value="GEPHYRIN"/>
    <property type="match status" value="1"/>
</dbReference>
<dbReference type="Proteomes" id="UP000070184">
    <property type="component" value="Unassembled WGS sequence"/>
</dbReference>
<dbReference type="Pfam" id="PF00994">
    <property type="entry name" value="MoCF_biosynth"/>
    <property type="match status" value="1"/>
</dbReference>
<dbReference type="UniPathway" id="UPA00344"/>
<evidence type="ECO:0000256" key="1">
    <source>
        <dbReference type="ARBA" id="ARBA00005046"/>
    </source>
</evidence>
<dbReference type="InterPro" id="IPR001453">
    <property type="entry name" value="MoaB/Mog_dom"/>
</dbReference>
<dbReference type="PATRIC" id="fig|1698260.3.peg.364"/>
<dbReference type="SUPFAM" id="SSF63867">
    <property type="entry name" value="MoeA C-terminal domain-like"/>
    <property type="match status" value="1"/>
</dbReference>
<dbReference type="SMART" id="SM00852">
    <property type="entry name" value="MoCF_biosynth"/>
    <property type="match status" value="1"/>
</dbReference>
<dbReference type="Gene3D" id="3.90.105.10">
    <property type="entry name" value="Molybdopterin biosynthesis moea protein, domain 2"/>
    <property type="match status" value="1"/>
</dbReference>
<dbReference type="AlphaFoldDB" id="A0A133U6P8"/>
<sequence length="393" mass="42133">MIFSRIKEVNSEELSFDEATGRVLSKDVKSKLNVPPFDRSAMDGFAVRAEDTFGADENEPRHLQIIGSIEIGSASDMEVGRGQAVEIATGAPMPKGADATVMVEKTSKENNKIKVFEPVSPGENVSSAGEDVKSGQKVLEADRRLRPSDIGMLASTGNLKIQVKRRPKIGIAITGDELRKPGKSLKPGEITESVSYILAPAVEKCGAEAVRLGIVPDRFEEIEKIFNNASDFDALILTGGSSVGEKDLVPDAISKSGELVFHGVAVRPGSPSSFGLVDGTPVFSLAGFPVASVIAFEMIVRPALRAMQGLQAKDFRMEIKAKLLRKLSSSLGRMDVARVRLKKDNGDFFAEPIRVTGSSVLRTVTEADGLVTIPENSEGFSEGDVVTIYPLDL</sequence>
<dbReference type="Pfam" id="PF03453">
    <property type="entry name" value="MoeA_N"/>
    <property type="match status" value="1"/>
</dbReference>